<dbReference type="RefSeq" id="WP_116572653.1">
    <property type="nucleotide sequence ID" value="NZ_QDGZ01000005.1"/>
</dbReference>
<dbReference type="Proteomes" id="UP000246018">
    <property type="component" value="Unassembled WGS sequence"/>
</dbReference>
<dbReference type="OrthoDB" id="9806257at2"/>
<comment type="caution">
    <text evidence="3">The sequence shown here is derived from an EMBL/GenBank/DDBJ whole genome shotgun (WGS) entry which is preliminary data.</text>
</comment>
<name>A0A2T8F9I7_9ACTN</name>
<evidence type="ECO:0000256" key="1">
    <source>
        <dbReference type="SAM" id="MobiDB-lite"/>
    </source>
</evidence>
<dbReference type="InterPro" id="IPR006076">
    <property type="entry name" value="FAD-dep_OxRdtase"/>
</dbReference>
<feature type="domain" description="FAD dependent oxidoreductase" evidence="2">
    <location>
        <begin position="29"/>
        <end position="149"/>
    </location>
</feature>
<organism evidence="3 4">
    <name type="scientific">Nocardioides gansuensis</name>
    <dbReference type="NCBI Taxonomy" id="2138300"/>
    <lineage>
        <taxon>Bacteria</taxon>
        <taxon>Bacillati</taxon>
        <taxon>Actinomycetota</taxon>
        <taxon>Actinomycetes</taxon>
        <taxon>Propionibacteriales</taxon>
        <taxon>Nocardioidaceae</taxon>
        <taxon>Nocardioides</taxon>
    </lineage>
</organism>
<accession>A0A2T8F9I7</accession>
<protein>
    <recommendedName>
        <fullName evidence="2">FAD dependent oxidoreductase domain-containing protein</fullName>
    </recommendedName>
</protein>
<proteinExistence type="predicted"/>
<gene>
    <name evidence="3" type="ORF">DDE18_12755</name>
</gene>
<feature type="compositionally biased region" description="Basic residues" evidence="1">
    <location>
        <begin position="179"/>
        <end position="207"/>
    </location>
</feature>
<dbReference type="PANTHER" id="PTHR13847">
    <property type="entry name" value="SARCOSINE DEHYDROGENASE-RELATED"/>
    <property type="match status" value="1"/>
</dbReference>
<dbReference type="Pfam" id="PF01266">
    <property type="entry name" value="DAO"/>
    <property type="match status" value="1"/>
</dbReference>
<dbReference type="EMBL" id="QDGZ01000005">
    <property type="protein sequence ID" value="PVG82349.1"/>
    <property type="molecule type" value="Genomic_DNA"/>
</dbReference>
<evidence type="ECO:0000313" key="3">
    <source>
        <dbReference type="EMBL" id="PVG82349.1"/>
    </source>
</evidence>
<keyword evidence="4" id="KW-1185">Reference proteome</keyword>
<dbReference type="GO" id="GO:0005737">
    <property type="term" value="C:cytoplasm"/>
    <property type="evidence" value="ECO:0007669"/>
    <property type="project" value="TreeGrafter"/>
</dbReference>
<dbReference type="InterPro" id="IPR036188">
    <property type="entry name" value="FAD/NAD-bd_sf"/>
</dbReference>
<sequence>MIRPGRSLWLDRPSTAGFPRLASDLDCEVLVIGGGMTGTCTAWELATSGVDVVLLEATRIAGGTTGASTAKVTALQATAYSQLVRLVGIERARAYAEVQMLAVEHLATVGERLGAEAWMERCPSWLFAETEEGAEALAAEREAAQKCGLRIDGDQDPALPFPGHGCPVRRRPAADRPRRPVRSARRGRPAARRPRRRGHPGGRAGHR</sequence>
<dbReference type="AlphaFoldDB" id="A0A2T8F9I7"/>
<evidence type="ECO:0000313" key="4">
    <source>
        <dbReference type="Proteomes" id="UP000246018"/>
    </source>
</evidence>
<dbReference type="PANTHER" id="PTHR13847:SF274">
    <property type="entry name" value="RIESKE 2FE-2S IRON-SULFUR PROTEIN YHFW-RELATED"/>
    <property type="match status" value="1"/>
</dbReference>
<dbReference type="Gene3D" id="3.50.50.60">
    <property type="entry name" value="FAD/NAD(P)-binding domain"/>
    <property type="match status" value="1"/>
</dbReference>
<evidence type="ECO:0000259" key="2">
    <source>
        <dbReference type="Pfam" id="PF01266"/>
    </source>
</evidence>
<dbReference type="Gene3D" id="3.30.9.10">
    <property type="entry name" value="D-Amino Acid Oxidase, subunit A, domain 2"/>
    <property type="match status" value="1"/>
</dbReference>
<dbReference type="SUPFAM" id="SSF51905">
    <property type="entry name" value="FAD/NAD(P)-binding domain"/>
    <property type="match status" value="1"/>
</dbReference>
<reference evidence="3 4" key="1">
    <citation type="submission" date="2018-04" db="EMBL/GenBank/DDBJ databases">
        <title>Genome of Nocardioides gansuensis WSJ-1.</title>
        <authorList>
            <person name="Wu S."/>
            <person name="Wang G."/>
        </authorList>
    </citation>
    <scope>NUCLEOTIDE SEQUENCE [LARGE SCALE GENOMIC DNA]</scope>
    <source>
        <strain evidence="3 4">WSJ-1</strain>
    </source>
</reference>
<feature type="region of interest" description="Disordered" evidence="1">
    <location>
        <begin position="154"/>
        <end position="207"/>
    </location>
</feature>